<gene>
    <name evidence="1" type="ORF">G7034_07285</name>
</gene>
<organism evidence="1 2">
    <name type="scientific">Psychroflexus maritimus</name>
    <dbReference type="NCBI Taxonomy" id="2714865"/>
    <lineage>
        <taxon>Bacteria</taxon>
        <taxon>Pseudomonadati</taxon>
        <taxon>Bacteroidota</taxon>
        <taxon>Flavobacteriia</taxon>
        <taxon>Flavobacteriales</taxon>
        <taxon>Flavobacteriaceae</taxon>
        <taxon>Psychroflexus</taxon>
    </lineage>
</organism>
<name>A0A967DYP8_9FLAO</name>
<evidence type="ECO:0000313" key="1">
    <source>
        <dbReference type="EMBL" id="NGZ90050.1"/>
    </source>
</evidence>
<dbReference type="EMBL" id="JAANAS010000050">
    <property type="protein sequence ID" value="NGZ90050.1"/>
    <property type="molecule type" value="Genomic_DNA"/>
</dbReference>
<dbReference type="RefSeq" id="WP_166400300.1">
    <property type="nucleotide sequence ID" value="NZ_JAANAS010000050.1"/>
</dbReference>
<evidence type="ECO:0000313" key="2">
    <source>
        <dbReference type="Proteomes" id="UP000643701"/>
    </source>
</evidence>
<sequence length="136" mass="15482">MKVNFLSLLLLLTLISCKKDKKSETKKKPDVNVEQVEKIKNNTRTLKGEFIYSNGAAVLKTRNVIYGIVLDEEGLELKEAVDEVKENEYDMIPVLIQGKIIENPDEGWDQLVEVIKTIKVEEPQPNENIIIESANK</sequence>
<protein>
    <submittedName>
        <fullName evidence="1">Uncharacterized protein</fullName>
    </submittedName>
</protein>
<dbReference type="AlphaFoldDB" id="A0A967DYP8"/>
<reference evidence="1" key="1">
    <citation type="submission" date="2020-03" db="EMBL/GenBank/DDBJ databases">
        <title>Psychroflexus Maritimus sp. nov., isolate from marine sediment.</title>
        <authorList>
            <person name="Zhong Y.-L."/>
        </authorList>
    </citation>
    <scope>NUCLEOTIDE SEQUENCE</scope>
    <source>
        <strain evidence="1">C1</strain>
    </source>
</reference>
<dbReference type="Proteomes" id="UP000643701">
    <property type="component" value="Unassembled WGS sequence"/>
</dbReference>
<keyword evidence="2" id="KW-1185">Reference proteome</keyword>
<accession>A0A967DYP8</accession>
<proteinExistence type="predicted"/>
<comment type="caution">
    <text evidence="1">The sequence shown here is derived from an EMBL/GenBank/DDBJ whole genome shotgun (WGS) entry which is preliminary data.</text>
</comment>
<dbReference type="PROSITE" id="PS51257">
    <property type="entry name" value="PROKAR_LIPOPROTEIN"/>
    <property type="match status" value="1"/>
</dbReference>